<dbReference type="AlphaFoldDB" id="A0A9X3MNK0"/>
<organism evidence="4 5">
    <name type="scientific">Solirubrobacter ginsenosidimutans</name>
    <dbReference type="NCBI Taxonomy" id="490573"/>
    <lineage>
        <taxon>Bacteria</taxon>
        <taxon>Bacillati</taxon>
        <taxon>Actinomycetota</taxon>
        <taxon>Thermoleophilia</taxon>
        <taxon>Solirubrobacterales</taxon>
        <taxon>Solirubrobacteraceae</taxon>
        <taxon>Solirubrobacter</taxon>
    </lineage>
</organism>
<comment type="caution">
    <text evidence="4">The sequence shown here is derived from an EMBL/GenBank/DDBJ whole genome shotgun (WGS) entry which is preliminary data.</text>
</comment>
<dbReference type="PRINTS" id="PR00038">
    <property type="entry name" value="HTHLUXR"/>
</dbReference>
<dbReference type="InterPro" id="IPR036388">
    <property type="entry name" value="WH-like_DNA-bd_sf"/>
</dbReference>
<dbReference type="GO" id="GO:0005737">
    <property type="term" value="C:cytoplasm"/>
    <property type="evidence" value="ECO:0007669"/>
    <property type="project" value="TreeGrafter"/>
</dbReference>
<dbReference type="Pfam" id="PF00196">
    <property type="entry name" value="GerE"/>
    <property type="match status" value="1"/>
</dbReference>
<dbReference type="Pfam" id="PF13191">
    <property type="entry name" value="AAA_16"/>
    <property type="match status" value="1"/>
</dbReference>
<evidence type="ECO:0000256" key="1">
    <source>
        <dbReference type="ARBA" id="ARBA00022741"/>
    </source>
</evidence>
<evidence type="ECO:0000313" key="5">
    <source>
        <dbReference type="Proteomes" id="UP001149140"/>
    </source>
</evidence>
<dbReference type="Proteomes" id="UP001149140">
    <property type="component" value="Unassembled WGS sequence"/>
</dbReference>
<evidence type="ECO:0000313" key="4">
    <source>
        <dbReference type="EMBL" id="MDA0159754.1"/>
    </source>
</evidence>
<dbReference type="SMART" id="SM00421">
    <property type="entry name" value="HTH_LUXR"/>
    <property type="match status" value="1"/>
</dbReference>
<protein>
    <submittedName>
        <fullName evidence="4">AAA family ATPase</fullName>
    </submittedName>
</protein>
<dbReference type="GO" id="GO:0004016">
    <property type="term" value="F:adenylate cyclase activity"/>
    <property type="evidence" value="ECO:0007669"/>
    <property type="project" value="TreeGrafter"/>
</dbReference>
<dbReference type="InterPro" id="IPR041664">
    <property type="entry name" value="AAA_16"/>
</dbReference>
<keyword evidence="1" id="KW-0547">Nucleotide-binding</keyword>
<dbReference type="GO" id="GO:0006355">
    <property type="term" value="P:regulation of DNA-templated transcription"/>
    <property type="evidence" value="ECO:0007669"/>
    <property type="project" value="InterPro"/>
</dbReference>
<reference evidence="4" key="1">
    <citation type="submission" date="2022-10" db="EMBL/GenBank/DDBJ databases">
        <title>The WGS of Solirubrobacter ginsenosidimutans DSM 21036.</title>
        <authorList>
            <person name="Jiang Z."/>
        </authorList>
    </citation>
    <scope>NUCLEOTIDE SEQUENCE</scope>
    <source>
        <strain evidence="4">DSM 21036</strain>
    </source>
</reference>
<dbReference type="PANTHER" id="PTHR16305:SF35">
    <property type="entry name" value="TRANSCRIPTIONAL ACTIVATOR DOMAIN"/>
    <property type="match status" value="1"/>
</dbReference>
<keyword evidence="2" id="KW-0067">ATP-binding</keyword>
<feature type="domain" description="HTH luxR-type" evidence="3">
    <location>
        <begin position="858"/>
        <end position="920"/>
    </location>
</feature>
<dbReference type="CDD" id="cd06170">
    <property type="entry name" value="LuxR_C_like"/>
    <property type="match status" value="1"/>
</dbReference>
<dbReference type="SUPFAM" id="SSF46894">
    <property type="entry name" value="C-terminal effector domain of the bipartite response regulators"/>
    <property type="match status" value="1"/>
</dbReference>
<evidence type="ECO:0000259" key="3">
    <source>
        <dbReference type="PROSITE" id="PS50043"/>
    </source>
</evidence>
<dbReference type="SUPFAM" id="SSF52540">
    <property type="entry name" value="P-loop containing nucleoside triphosphate hydrolases"/>
    <property type="match status" value="1"/>
</dbReference>
<dbReference type="RefSeq" id="WP_270038524.1">
    <property type="nucleotide sequence ID" value="NZ_JAPDOD010000003.1"/>
</dbReference>
<dbReference type="Gene3D" id="1.10.10.10">
    <property type="entry name" value="Winged helix-like DNA-binding domain superfamily/Winged helix DNA-binding domain"/>
    <property type="match status" value="1"/>
</dbReference>
<keyword evidence="5" id="KW-1185">Reference proteome</keyword>
<dbReference type="PANTHER" id="PTHR16305">
    <property type="entry name" value="TESTICULAR SOLUBLE ADENYLYL CYCLASE"/>
    <property type="match status" value="1"/>
</dbReference>
<dbReference type="PROSITE" id="PS00622">
    <property type="entry name" value="HTH_LUXR_1"/>
    <property type="match status" value="1"/>
</dbReference>
<dbReference type="InterPro" id="IPR016032">
    <property type="entry name" value="Sig_transdc_resp-reg_C-effctor"/>
</dbReference>
<evidence type="ECO:0000256" key="2">
    <source>
        <dbReference type="ARBA" id="ARBA00022840"/>
    </source>
</evidence>
<sequence length="920" mass="95909">MSALGPDVLLERGAELEALTSSLASARAARGSVVLLEAAAGHGKTALLRVLRERAVAGGLRVVGATGAPLERDFAFGIVRQLFEAELHRSDDARRAALLAGTAALAEPVFGTAVAGGEDATHSTLYGLYWLCANLAAEQPLLVVVDDAHWADAPSVRFLDALARRVEDLPVLLAIAARPTEPGAEQELLDGLATAPATRLMRPAALSIDGVGELVRSRIDADPEFVAACFETTSGNPLLVTELLRAAPFEGRASEAADVRTTVPGTVARTVTARIRRLSAGALAVARATAVLGDATSVRRVAALSGLSVEAAAAELEVLARAELIDANEGRFIHPMVLEIVDADLGGERSPLHRRAARLLAEDGAHDGVVATHLLAADPEPDPWAAGVLAAAGRRALAEGAPDVALRLLQRAAPADAGILLSRGLAEFRTGADPLATLDEAAAGGTPEIAAEAARLAATALILRNDPRGAATRLRAALATAPPDLAGELAEQLVEALAYSHEDTDEYLHLLETAAASSPAAAPSPPATVPPALLCHLAHARALAGARKEEVLPPARQALADTRVFARLGVERFAVLWAIEALLAVEAAPEALAATRAMSDLTNRSGSRASAGAAAWIESRWERRFGNLRRAEDLARLSLELAGDQPIAAMASVSTLVGVLLDRGDEPGARELGAELPPPGPAGAIVGLYAVHARLLLAEGRTEEALERLDQQHAADAARGWLVGIREDDHVLRVRALAALGRLDEARALADQEVSAAVARGARGAEAIGRLARAALLPDPLDELEAAVTAARASALPLVLATALADLGATLRRAGRRTDARVPLREARDRAHRCGATALEARIHEELVIAGARPQRLAFSGVDALTASERRVAELAVRGLRNREIAEALFVSLKTVEVHLGRAYTKLGIKGRSQLAEALS</sequence>
<dbReference type="GO" id="GO:0003677">
    <property type="term" value="F:DNA binding"/>
    <property type="evidence" value="ECO:0007669"/>
    <property type="project" value="InterPro"/>
</dbReference>
<gene>
    <name evidence="4" type="ORF">OM076_05730</name>
</gene>
<dbReference type="InterPro" id="IPR027417">
    <property type="entry name" value="P-loop_NTPase"/>
</dbReference>
<name>A0A9X3MNK0_9ACTN</name>
<dbReference type="PROSITE" id="PS50043">
    <property type="entry name" value="HTH_LUXR_2"/>
    <property type="match status" value="1"/>
</dbReference>
<accession>A0A9X3MNK0</accession>
<dbReference type="GO" id="GO:0005524">
    <property type="term" value="F:ATP binding"/>
    <property type="evidence" value="ECO:0007669"/>
    <property type="project" value="UniProtKB-KW"/>
</dbReference>
<proteinExistence type="predicted"/>
<dbReference type="InterPro" id="IPR000792">
    <property type="entry name" value="Tscrpt_reg_LuxR_C"/>
</dbReference>
<dbReference type="EMBL" id="JAPDOD010000003">
    <property type="protein sequence ID" value="MDA0159754.1"/>
    <property type="molecule type" value="Genomic_DNA"/>
</dbReference>